<dbReference type="OrthoDB" id="1437285at2"/>
<evidence type="ECO:0000256" key="1">
    <source>
        <dbReference type="SAM" id="Phobius"/>
    </source>
</evidence>
<feature type="transmembrane region" description="Helical" evidence="1">
    <location>
        <begin position="45"/>
        <end position="68"/>
    </location>
</feature>
<sequence length="71" mass="7945">MFGLMHGIMFFSTVGIFWAFIITVITGISGYLMGYINERYSDGSIISSWMLHGTVNTLASIISMFNVLEKL</sequence>
<keyword evidence="1" id="KW-0472">Membrane</keyword>
<proteinExistence type="predicted"/>
<dbReference type="KEGG" id="spoa:EQM13_17770"/>
<reference evidence="3" key="1">
    <citation type="submission" date="2019-01" db="EMBL/GenBank/DDBJ databases">
        <title>Draft genomes of a novel of Sporanaerobacter strains.</title>
        <authorList>
            <person name="Ma S."/>
        </authorList>
    </citation>
    <scope>NUCLEOTIDE SEQUENCE [LARGE SCALE GENOMIC DNA]</scope>
    <source>
        <strain evidence="3">NJN-17</strain>
    </source>
</reference>
<dbReference type="RefSeq" id="WP_128753400.1">
    <property type="nucleotide sequence ID" value="NZ_CP035282.1"/>
</dbReference>
<protein>
    <recommendedName>
        <fullName evidence="4">CPBP family intramembrane metalloprotease</fullName>
    </recommendedName>
</protein>
<dbReference type="Proteomes" id="UP000287969">
    <property type="component" value="Chromosome"/>
</dbReference>
<keyword evidence="3" id="KW-1185">Reference proteome</keyword>
<feature type="transmembrane region" description="Helical" evidence="1">
    <location>
        <begin position="7"/>
        <end position="33"/>
    </location>
</feature>
<keyword evidence="1" id="KW-1133">Transmembrane helix</keyword>
<name>A0A410QHA6_9FIRM</name>
<evidence type="ECO:0008006" key="4">
    <source>
        <dbReference type="Google" id="ProtNLM"/>
    </source>
</evidence>
<organism evidence="2 3">
    <name type="scientific">Acidilutibacter cellobiosedens</name>
    <dbReference type="NCBI Taxonomy" id="2507161"/>
    <lineage>
        <taxon>Bacteria</taxon>
        <taxon>Bacillati</taxon>
        <taxon>Bacillota</taxon>
        <taxon>Tissierellia</taxon>
        <taxon>Tissierellales</taxon>
        <taxon>Acidilutibacteraceae</taxon>
        <taxon>Acidilutibacter</taxon>
    </lineage>
</organism>
<evidence type="ECO:0000313" key="2">
    <source>
        <dbReference type="EMBL" id="QAT63278.1"/>
    </source>
</evidence>
<accession>A0A410QHA6</accession>
<keyword evidence="1" id="KW-0812">Transmembrane</keyword>
<dbReference type="EMBL" id="CP035282">
    <property type="protein sequence ID" value="QAT63278.1"/>
    <property type="molecule type" value="Genomic_DNA"/>
</dbReference>
<gene>
    <name evidence="2" type="ORF">EQM13_17770</name>
</gene>
<evidence type="ECO:0000313" key="3">
    <source>
        <dbReference type="Proteomes" id="UP000287969"/>
    </source>
</evidence>
<dbReference type="AlphaFoldDB" id="A0A410QHA6"/>